<dbReference type="AlphaFoldDB" id="A0A0D0CDB2"/>
<dbReference type="HOGENOM" id="CLU_1518041_0_0_1"/>
<protein>
    <submittedName>
        <fullName evidence="1">Uncharacterized protein</fullName>
    </submittedName>
</protein>
<proteinExistence type="predicted"/>
<gene>
    <name evidence="1" type="ORF">GYMLUDRAFT_63936</name>
</gene>
<dbReference type="EMBL" id="KN834835">
    <property type="protein sequence ID" value="KIK52943.1"/>
    <property type="molecule type" value="Genomic_DNA"/>
</dbReference>
<dbReference type="Proteomes" id="UP000053593">
    <property type="component" value="Unassembled WGS sequence"/>
</dbReference>
<evidence type="ECO:0000313" key="1">
    <source>
        <dbReference type="EMBL" id="KIK52943.1"/>
    </source>
</evidence>
<reference evidence="1 2" key="1">
    <citation type="submission" date="2014-04" db="EMBL/GenBank/DDBJ databases">
        <title>Evolutionary Origins and Diversification of the Mycorrhizal Mutualists.</title>
        <authorList>
            <consortium name="DOE Joint Genome Institute"/>
            <consortium name="Mycorrhizal Genomics Consortium"/>
            <person name="Kohler A."/>
            <person name="Kuo A."/>
            <person name="Nagy L.G."/>
            <person name="Floudas D."/>
            <person name="Copeland A."/>
            <person name="Barry K.W."/>
            <person name="Cichocki N."/>
            <person name="Veneault-Fourrey C."/>
            <person name="LaButti K."/>
            <person name="Lindquist E.A."/>
            <person name="Lipzen A."/>
            <person name="Lundell T."/>
            <person name="Morin E."/>
            <person name="Murat C."/>
            <person name="Riley R."/>
            <person name="Ohm R."/>
            <person name="Sun H."/>
            <person name="Tunlid A."/>
            <person name="Henrissat B."/>
            <person name="Grigoriev I.V."/>
            <person name="Hibbett D.S."/>
            <person name="Martin F."/>
        </authorList>
    </citation>
    <scope>NUCLEOTIDE SEQUENCE [LARGE SCALE GENOMIC DNA]</scope>
    <source>
        <strain evidence="1 2">FD-317 M1</strain>
    </source>
</reference>
<accession>A0A0D0CDB2</accession>
<evidence type="ECO:0000313" key="2">
    <source>
        <dbReference type="Proteomes" id="UP000053593"/>
    </source>
</evidence>
<organism evidence="1 2">
    <name type="scientific">Collybiopsis luxurians FD-317 M1</name>
    <dbReference type="NCBI Taxonomy" id="944289"/>
    <lineage>
        <taxon>Eukaryota</taxon>
        <taxon>Fungi</taxon>
        <taxon>Dikarya</taxon>
        <taxon>Basidiomycota</taxon>
        <taxon>Agaricomycotina</taxon>
        <taxon>Agaricomycetes</taxon>
        <taxon>Agaricomycetidae</taxon>
        <taxon>Agaricales</taxon>
        <taxon>Marasmiineae</taxon>
        <taxon>Omphalotaceae</taxon>
        <taxon>Collybiopsis</taxon>
        <taxon>Collybiopsis luxurians</taxon>
    </lineage>
</organism>
<sequence length="177" mass="19592">MGPDTLHLNISDAYESTLTKNPEFWLADAAYAPHIQWEKIMDNATVSSLLFLGKMHFDHWQYRDITEHFIHRVCVLVSPGSLAQFAQHGAEQSEKERYFELCQLACINVPSATVCLTVTFSSFANIRSFPTNFRSLTSSQSRCVALALPACETSGTGLDARAVRVRGPPFFCGGGSL</sequence>
<keyword evidence="2" id="KW-1185">Reference proteome</keyword>
<name>A0A0D0CDB2_9AGAR</name>